<reference evidence="1 2" key="1">
    <citation type="submission" date="2018-08" db="EMBL/GenBank/DDBJ databases">
        <title>Genomic Encyclopedia of Type Strains, Phase III (KMG-III): the genomes of soil and plant-associated and newly described type strains.</title>
        <authorList>
            <person name="Whitman W."/>
        </authorList>
    </citation>
    <scope>NUCLEOTIDE SEQUENCE [LARGE SCALE GENOMIC DNA]</scope>
    <source>
        <strain evidence="1 2">CECT 7375</strain>
    </source>
</reference>
<name>A0A3E0D7I2_9GAMM</name>
<evidence type="ECO:0000313" key="2">
    <source>
        <dbReference type="Proteomes" id="UP000256542"/>
    </source>
</evidence>
<dbReference type="SUPFAM" id="SSF52540">
    <property type="entry name" value="P-loop containing nucleoside triphosphate hydrolases"/>
    <property type="match status" value="1"/>
</dbReference>
<dbReference type="Pfam" id="PF17784">
    <property type="entry name" value="Sulfotransfer_4"/>
    <property type="match status" value="1"/>
</dbReference>
<dbReference type="InterPro" id="IPR040632">
    <property type="entry name" value="Sulfotransfer_4"/>
</dbReference>
<dbReference type="GO" id="GO:0016740">
    <property type="term" value="F:transferase activity"/>
    <property type="evidence" value="ECO:0007669"/>
    <property type="project" value="UniProtKB-KW"/>
</dbReference>
<dbReference type="InterPro" id="IPR027417">
    <property type="entry name" value="P-loop_NTPase"/>
</dbReference>
<sequence>MLSISKILKRKKFLGLICRCKDESFISEFAEYYLKEGVDHLYIIDDNSEDKSIYEKIKSNKKITILYKKNIISNNSANELYKKIKSLFTWIIYVDADEFITTKRNKNHTIREEIKNNFSEVDCIKIPWVMMSSNNIKETPKSILNKNIWRWNHDKEHPNDIHKFRCRKNEIEVKCIFKTSRFSDIKDHHPITNKESKSSIVNSINKEEEELSPFYKNLNEEKIKKAYLVCYHYRIISQENNLNKLKNNMWYKNKGYTLNDLRQSDHAEVFDNHMSIKNNTRKIFIIGFNRCGTRSLHYLFKENGLSCIHWDSDNLVKTIEKNIKAGKKAFYNGHTVNSNVNSYCSYEDAQVFSDFTCHEIDKDAKDYYKKLDYDYPNSKFILNIRNVDDWIKSRKKHSNGLIVEKQKKYHNCSEDQLDAIWKTMWDKSIKEMKEYFSNRDNDFIIFDIDNDDIKKISDFLEDDFVLDTQFYTHIK</sequence>
<dbReference type="Proteomes" id="UP000256542">
    <property type="component" value="Unassembled WGS sequence"/>
</dbReference>
<dbReference type="EMBL" id="QUNG01000033">
    <property type="protein sequence ID" value="REG77528.1"/>
    <property type="molecule type" value="Genomic_DNA"/>
</dbReference>
<proteinExistence type="predicted"/>
<protein>
    <submittedName>
        <fullName evidence="1">Glycosyl transferase family 2</fullName>
    </submittedName>
</protein>
<organism evidence="1 2">
    <name type="scientific">Marinomonas pollencensis</name>
    <dbReference type="NCBI Taxonomy" id="491954"/>
    <lineage>
        <taxon>Bacteria</taxon>
        <taxon>Pseudomonadati</taxon>
        <taxon>Pseudomonadota</taxon>
        <taxon>Gammaproteobacteria</taxon>
        <taxon>Oceanospirillales</taxon>
        <taxon>Oceanospirillaceae</taxon>
        <taxon>Marinomonas</taxon>
    </lineage>
</organism>
<keyword evidence="2" id="KW-1185">Reference proteome</keyword>
<dbReference type="RefSeq" id="WP_181903141.1">
    <property type="nucleotide sequence ID" value="NZ_QUNG01000033.1"/>
</dbReference>
<dbReference type="Gene3D" id="3.40.50.300">
    <property type="entry name" value="P-loop containing nucleotide triphosphate hydrolases"/>
    <property type="match status" value="1"/>
</dbReference>
<dbReference type="Pfam" id="PF13704">
    <property type="entry name" value="Glyco_tranf_2_4"/>
    <property type="match status" value="1"/>
</dbReference>
<accession>A0A3E0D7I2</accession>
<evidence type="ECO:0000313" key="1">
    <source>
        <dbReference type="EMBL" id="REG77528.1"/>
    </source>
</evidence>
<dbReference type="AlphaFoldDB" id="A0A3E0D7I2"/>
<gene>
    <name evidence="1" type="ORF">DFP81_1331</name>
</gene>
<comment type="caution">
    <text evidence="1">The sequence shown here is derived from an EMBL/GenBank/DDBJ whole genome shotgun (WGS) entry which is preliminary data.</text>
</comment>
<keyword evidence="1" id="KW-0808">Transferase</keyword>